<comment type="caution">
    <text evidence="2">The sequence shown here is derived from an EMBL/GenBank/DDBJ whole genome shotgun (WGS) entry which is preliminary data.</text>
</comment>
<evidence type="ECO:0000259" key="1">
    <source>
        <dbReference type="Pfam" id="PF04015"/>
    </source>
</evidence>
<feature type="domain" description="DUF362" evidence="1">
    <location>
        <begin position="100"/>
        <end position="296"/>
    </location>
</feature>
<reference evidence="2 3" key="1">
    <citation type="journal article" date="2020" name="Nature">
        <title>Bacterial chemolithoautotrophy via manganese oxidation.</title>
        <authorList>
            <person name="Yu H."/>
            <person name="Leadbetter J.R."/>
        </authorList>
    </citation>
    <scope>NUCLEOTIDE SEQUENCE [LARGE SCALE GENOMIC DNA]</scope>
    <source>
        <strain evidence="2 3">Mn-1</strain>
    </source>
</reference>
<protein>
    <submittedName>
        <fullName evidence="2">DUF362 domain-containing protein</fullName>
    </submittedName>
</protein>
<sequence length="372" mass="40301">MKEENLNEESDPISPSRRSFIQMAGALLPIFLANPFNLFRSLTSPDGELRPVPRPKPNRFVQDGKALVGVVGGENIDRMVREAVDLIGGIDRLDLKGKTVLVKPNVVSHNPPPATTNPEVVRSVVKLLYEGGAGKVIVGDMSGVIRLPTRKNLKETGIEAAAREAGAEVIDFDDAEWIEVKPPQAQLSGKIYVARPVYEADLLVNVPVVKTHQSATYSICLKNLVGVTHPRNRPYRVNPARWEEVVAEMNLAAHPDLNIVDATTIMVAGGPQEGPAEKTNMIFASGDRIAADVVGLGLIKHFNRWKGVGEISVWAQRQIRYAQTIGLGVKEAASMKMIAKRLEGDEAVFSALIAKIESALAEGPGKDKPPSP</sequence>
<dbReference type="EMBL" id="VTOW01000001">
    <property type="protein sequence ID" value="NKE70611.1"/>
    <property type="molecule type" value="Genomic_DNA"/>
</dbReference>
<dbReference type="RefSeq" id="WP_168058851.1">
    <property type="nucleotide sequence ID" value="NZ_VTOW01000001.1"/>
</dbReference>
<proteinExistence type="predicted"/>
<evidence type="ECO:0000313" key="3">
    <source>
        <dbReference type="Proteomes" id="UP000534783"/>
    </source>
</evidence>
<dbReference type="Pfam" id="PF04015">
    <property type="entry name" value="DUF362"/>
    <property type="match status" value="1"/>
</dbReference>
<gene>
    <name evidence="2" type="ORF">MNODULE_07670</name>
</gene>
<dbReference type="InterPro" id="IPR007160">
    <property type="entry name" value="DUF362"/>
</dbReference>
<keyword evidence="3" id="KW-1185">Reference proteome</keyword>
<accession>A0A7X6IAL7</accession>
<evidence type="ECO:0000313" key="2">
    <source>
        <dbReference type="EMBL" id="NKE70611.1"/>
    </source>
</evidence>
<dbReference type="AlphaFoldDB" id="A0A7X6IAL7"/>
<dbReference type="Proteomes" id="UP000534783">
    <property type="component" value="Unassembled WGS sequence"/>
</dbReference>
<name>A0A7X6IAL7_9BACT</name>
<organism evidence="2 3">
    <name type="scientific">Candidatus Manganitrophus noduliformans</name>
    <dbReference type="NCBI Taxonomy" id="2606439"/>
    <lineage>
        <taxon>Bacteria</taxon>
        <taxon>Pseudomonadati</taxon>
        <taxon>Nitrospirota</taxon>
        <taxon>Nitrospiria</taxon>
        <taxon>Candidatus Troglogloeales</taxon>
        <taxon>Candidatus Manganitrophaceae</taxon>
        <taxon>Candidatus Manganitrophus</taxon>
    </lineage>
</organism>